<organism evidence="2 3">
    <name type="scientific">Dreissena polymorpha</name>
    <name type="common">Zebra mussel</name>
    <name type="synonym">Mytilus polymorpha</name>
    <dbReference type="NCBI Taxonomy" id="45954"/>
    <lineage>
        <taxon>Eukaryota</taxon>
        <taxon>Metazoa</taxon>
        <taxon>Spiralia</taxon>
        <taxon>Lophotrochozoa</taxon>
        <taxon>Mollusca</taxon>
        <taxon>Bivalvia</taxon>
        <taxon>Autobranchia</taxon>
        <taxon>Heteroconchia</taxon>
        <taxon>Euheterodonta</taxon>
        <taxon>Imparidentia</taxon>
        <taxon>Neoheterodontei</taxon>
        <taxon>Myida</taxon>
        <taxon>Dreissenoidea</taxon>
        <taxon>Dreissenidae</taxon>
        <taxon>Dreissena</taxon>
    </lineage>
</organism>
<proteinExistence type="predicted"/>
<keyword evidence="3" id="KW-1185">Reference proteome</keyword>
<reference evidence="2" key="2">
    <citation type="submission" date="2020-11" db="EMBL/GenBank/DDBJ databases">
        <authorList>
            <person name="McCartney M.A."/>
            <person name="Auch B."/>
            <person name="Kono T."/>
            <person name="Mallez S."/>
            <person name="Becker A."/>
            <person name="Gohl D.M."/>
            <person name="Silverstein K.A.T."/>
            <person name="Koren S."/>
            <person name="Bechman K.B."/>
            <person name="Herman A."/>
            <person name="Abrahante J.E."/>
            <person name="Garbe J."/>
        </authorList>
    </citation>
    <scope>NUCLEOTIDE SEQUENCE</scope>
    <source>
        <strain evidence="2">Duluth1</strain>
        <tissue evidence="2">Whole animal</tissue>
    </source>
</reference>
<gene>
    <name evidence="2" type="ORF">DPMN_006423</name>
</gene>
<feature type="region of interest" description="Disordered" evidence="1">
    <location>
        <begin position="39"/>
        <end position="59"/>
    </location>
</feature>
<evidence type="ECO:0000313" key="3">
    <source>
        <dbReference type="Proteomes" id="UP000828390"/>
    </source>
</evidence>
<reference evidence="2" key="1">
    <citation type="journal article" date="2019" name="bioRxiv">
        <title>The Genome of the Zebra Mussel, Dreissena polymorpha: A Resource for Invasive Species Research.</title>
        <authorList>
            <person name="McCartney M.A."/>
            <person name="Auch B."/>
            <person name="Kono T."/>
            <person name="Mallez S."/>
            <person name="Zhang Y."/>
            <person name="Obille A."/>
            <person name="Becker A."/>
            <person name="Abrahante J.E."/>
            <person name="Garbe J."/>
            <person name="Badalamenti J.P."/>
            <person name="Herman A."/>
            <person name="Mangelson H."/>
            <person name="Liachko I."/>
            <person name="Sullivan S."/>
            <person name="Sone E.D."/>
            <person name="Koren S."/>
            <person name="Silverstein K.A.T."/>
            <person name="Beckman K.B."/>
            <person name="Gohl D.M."/>
        </authorList>
    </citation>
    <scope>NUCLEOTIDE SEQUENCE</scope>
    <source>
        <strain evidence="2">Duluth1</strain>
        <tissue evidence="2">Whole animal</tissue>
    </source>
</reference>
<protein>
    <submittedName>
        <fullName evidence="2">Uncharacterized protein</fullName>
    </submittedName>
</protein>
<dbReference type="AlphaFoldDB" id="A0A9D4MRX1"/>
<dbReference type="EMBL" id="JAIWYP010000001">
    <property type="protein sequence ID" value="KAH3882483.1"/>
    <property type="molecule type" value="Genomic_DNA"/>
</dbReference>
<name>A0A9D4MRX1_DREPO</name>
<comment type="caution">
    <text evidence="2">The sequence shown here is derived from an EMBL/GenBank/DDBJ whole genome shotgun (WGS) entry which is preliminary data.</text>
</comment>
<evidence type="ECO:0000256" key="1">
    <source>
        <dbReference type="SAM" id="MobiDB-lite"/>
    </source>
</evidence>
<sequence length="59" mass="5771">MILVSAVNTNYGTVFGKGGFGADGVRFGGGVGADGVRFGGGSRSAGDASDVFRRGSGNK</sequence>
<evidence type="ECO:0000313" key="2">
    <source>
        <dbReference type="EMBL" id="KAH3882483.1"/>
    </source>
</evidence>
<dbReference type="Proteomes" id="UP000828390">
    <property type="component" value="Unassembled WGS sequence"/>
</dbReference>
<accession>A0A9D4MRX1</accession>